<dbReference type="InterPro" id="IPR005325">
    <property type="entry name" value="DUF308_memb"/>
</dbReference>
<dbReference type="EMBL" id="CP035493">
    <property type="protein sequence ID" value="QAY69623.1"/>
    <property type="molecule type" value="Genomic_DNA"/>
</dbReference>
<protein>
    <recommendedName>
        <fullName evidence="4">Lipase</fullName>
    </recommendedName>
</protein>
<feature type="transmembrane region" description="Helical" evidence="1">
    <location>
        <begin position="21"/>
        <end position="39"/>
    </location>
</feature>
<sequence>MSPVRLHRPGVEGWLRRAPGAVVVAVAVLLVVGGLVLAVRPLTSLVLLAVTVGVACVLTGAADVADAGRPRWRRALAVVWVLVGVLLLARLETAVALLPLVVALLLVAGAVAAAGDAFARGAGRGERALAAAWALAQVALAVLALLWRDATVVLAALVFALRTTAFGVLLLWRHARGRRPIPPAPRPRRIADGVRWAAAALLVVAVVGTLAVSRQLRSHDVAVPALYDTPAQVPGQPGRLLRDGDFPGQAPAGATVRRILYTTTDAHGAPAVASGLVVAPTTPPPGPRPVVAWNHGTTGIARACAPSLLENGATAESIPAVDEAVAAGWVVVATDYSGQGAEGIFPYLIGEGEARSSLDAVRAAHELPGLDLGDQVAVWGHSQGGHAALWTAALASSYAPELDVVGTAAISPAAEPRALARRLLEPPSSALLSVAVAWVLLPYSATYDDVDLDAHVPLPARPLVREMSQRCTSQPGLIVSALAGAGVAAAQPLYRGDLTGGAVGARLGQNATDGPFGAPLLLAWGSEDEVIPADLQHDYVARLCAAGVPLEQTELPGLSHMGVVLPGSPLLPELMTWTEARFAGAPAPPSGC</sequence>
<dbReference type="PANTHER" id="PTHR34853">
    <property type="match status" value="1"/>
</dbReference>
<feature type="transmembrane region" description="Helical" evidence="1">
    <location>
        <begin position="193"/>
        <end position="212"/>
    </location>
</feature>
<feature type="transmembrane region" description="Helical" evidence="1">
    <location>
        <begin position="153"/>
        <end position="172"/>
    </location>
</feature>
<feature type="transmembrane region" description="Helical" evidence="1">
    <location>
        <begin position="45"/>
        <end position="65"/>
    </location>
</feature>
<name>A0A4P6F4I8_9MICO</name>
<feature type="transmembrane region" description="Helical" evidence="1">
    <location>
        <begin position="72"/>
        <end position="91"/>
    </location>
</feature>
<gene>
    <name evidence="2" type="ORF">ET471_05865</name>
</gene>
<keyword evidence="3" id="KW-1185">Reference proteome</keyword>
<keyword evidence="1" id="KW-0812">Transmembrane</keyword>
<proteinExistence type="predicted"/>
<evidence type="ECO:0000313" key="3">
    <source>
        <dbReference type="Proteomes" id="UP000292118"/>
    </source>
</evidence>
<dbReference type="KEGG" id="xya:ET471_05865"/>
<dbReference type="InterPro" id="IPR029058">
    <property type="entry name" value="AB_hydrolase_fold"/>
</dbReference>
<dbReference type="RefSeq" id="WP_129187021.1">
    <property type="nucleotide sequence ID" value="NZ_CP035493.1"/>
</dbReference>
<dbReference type="Proteomes" id="UP000292118">
    <property type="component" value="Chromosome"/>
</dbReference>
<dbReference type="Gene3D" id="3.40.50.1820">
    <property type="entry name" value="alpha/beta hydrolase"/>
    <property type="match status" value="2"/>
</dbReference>
<dbReference type="InterPro" id="IPR005152">
    <property type="entry name" value="Lipase_secreted"/>
</dbReference>
<dbReference type="GO" id="GO:0004806">
    <property type="term" value="F:triacylglycerol lipase activity"/>
    <property type="evidence" value="ECO:0007669"/>
    <property type="project" value="InterPro"/>
</dbReference>
<keyword evidence="1" id="KW-1133">Transmembrane helix</keyword>
<dbReference type="GO" id="GO:0016042">
    <property type="term" value="P:lipid catabolic process"/>
    <property type="evidence" value="ECO:0007669"/>
    <property type="project" value="InterPro"/>
</dbReference>
<feature type="transmembrane region" description="Helical" evidence="1">
    <location>
        <begin position="128"/>
        <end position="147"/>
    </location>
</feature>
<evidence type="ECO:0000256" key="1">
    <source>
        <dbReference type="SAM" id="Phobius"/>
    </source>
</evidence>
<dbReference type="PANTHER" id="PTHR34853:SF1">
    <property type="entry name" value="LIPASE 5"/>
    <property type="match status" value="1"/>
</dbReference>
<dbReference type="Pfam" id="PF03583">
    <property type="entry name" value="LIP"/>
    <property type="match status" value="1"/>
</dbReference>
<accession>A0A4P6F4I8</accession>
<dbReference type="AlphaFoldDB" id="A0A4P6F4I8"/>
<keyword evidence="1" id="KW-0472">Membrane</keyword>
<feature type="transmembrane region" description="Helical" evidence="1">
    <location>
        <begin position="97"/>
        <end position="119"/>
    </location>
</feature>
<evidence type="ECO:0000313" key="2">
    <source>
        <dbReference type="EMBL" id="QAY69623.1"/>
    </source>
</evidence>
<dbReference type="OrthoDB" id="9798122at2"/>
<reference evidence="2 3" key="1">
    <citation type="submission" date="2019-01" db="EMBL/GenBank/DDBJ databases">
        <title>Genome sequencing of strain FW10M-9.</title>
        <authorList>
            <person name="Heo J."/>
            <person name="Kim S.-J."/>
            <person name="Kim J.-S."/>
            <person name="Hong S.-B."/>
            <person name="Kwon S.-W."/>
        </authorList>
    </citation>
    <scope>NUCLEOTIDE SEQUENCE [LARGE SCALE GENOMIC DNA]</scope>
    <source>
        <strain evidence="2 3">FW10M-9</strain>
    </source>
</reference>
<dbReference type="Pfam" id="PF03729">
    <property type="entry name" value="DUF308"/>
    <property type="match status" value="1"/>
</dbReference>
<organism evidence="2 3">
    <name type="scientific">Xylanimonas protaetiae</name>
    <dbReference type="NCBI Taxonomy" id="2509457"/>
    <lineage>
        <taxon>Bacteria</taxon>
        <taxon>Bacillati</taxon>
        <taxon>Actinomycetota</taxon>
        <taxon>Actinomycetes</taxon>
        <taxon>Micrococcales</taxon>
        <taxon>Promicromonosporaceae</taxon>
        <taxon>Xylanimonas</taxon>
    </lineage>
</organism>
<evidence type="ECO:0008006" key="4">
    <source>
        <dbReference type="Google" id="ProtNLM"/>
    </source>
</evidence>
<dbReference type="SUPFAM" id="SSF53474">
    <property type="entry name" value="alpha/beta-Hydrolases"/>
    <property type="match status" value="1"/>
</dbReference>